<comment type="subunit">
    <text evidence="6">Forms polymers.</text>
</comment>
<keyword evidence="3 6" id="KW-0067">ATP-binding</keyword>
<comment type="subcellular location">
    <subcellularLocation>
        <location evidence="6">Cytoplasm</location>
    </subcellularLocation>
    <text evidence="6">Membrane-associated.</text>
</comment>
<comment type="similarity">
    <text evidence="5 6">Belongs to the FtsA/MreB family.</text>
</comment>
<dbReference type="HOGENOM" id="CLU_052037_0_0_7"/>
<dbReference type="PATRIC" id="fig|1184267.3.peg.1467"/>
<dbReference type="NCBIfam" id="TIGR00904">
    <property type="entry name" value="mreB"/>
    <property type="match status" value="1"/>
</dbReference>
<dbReference type="GO" id="GO:0000902">
    <property type="term" value="P:cell morphogenesis"/>
    <property type="evidence" value="ECO:0007669"/>
    <property type="project" value="InterPro"/>
</dbReference>
<dbReference type="InterPro" id="IPR043129">
    <property type="entry name" value="ATPase_NBD"/>
</dbReference>
<feature type="binding site" evidence="6">
    <location>
        <begin position="216"/>
        <end position="219"/>
    </location>
    <ligand>
        <name>ATP</name>
        <dbReference type="ChEBI" id="CHEBI:30616"/>
    </ligand>
</feature>
<dbReference type="NCBIfam" id="NF010539">
    <property type="entry name" value="PRK13927.1"/>
    <property type="match status" value="1"/>
</dbReference>
<dbReference type="PANTHER" id="PTHR42749">
    <property type="entry name" value="CELL SHAPE-DETERMINING PROTEIN MREB"/>
    <property type="match status" value="1"/>
</dbReference>
<dbReference type="EMBL" id="CP003537">
    <property type="protein sequence ID" value="AGH95664.1"/>
    <property type="molecule type" value="Genomic_DNA"/>
</dbReference>
<feature type="binding site" evidence="6">
    <location>
        <begin position="296"/>
        <end position="299"/>
    </location>
    <ligand>
        <name>ATP</name>
        <dbReference type="ChEBI" id="CHEBI:30616"/>
    </ligand>
</feature>
<comment type="function">
    <text evidence="6">Forms membrane-associated dynamic filaments that are essential for cell shape determination. Acts by regulating cell wall synthesis and cell elongation, and thus cell shape. A feedback loop between cell geometry and MreB localization may maintain elongated cell shape by targeting cell wall growth to regions of negative cell wall curvature.</text>
</comment>
<dbReference type="CDD" id="cd10225">
    <property type="entry name" value="ASKHA_NBD_MreB-like"/>
    <property type="match status" value="1"/>
</dbReference>
<keyword evidence="2 6" id="KW-0547">Nucleotide-binding</keyword>
<keyword evidence="1 6" id="KW-0963">Cytoplasm</keyword>
<dbReference type="KEGG" id="bex:A11Q_1448"/>
<evidence type="ECO:0000313" key="7">
    <source>
        <dbReference type="EMBL" id="AGH95664.1"/>
    </source>
</evidence>
<proteinExistence type="inferred from homology"/>
<dbReference type="PRINTS" id="PR01652">
    <property type="entry name" value="SHAPEPROTEIN"/>
</dbReference>
<evidence type="ECO:0000256" key="3">
    <source>
        <dbReference type="ARBA" id="ARBA00022840"/>
    </source>
</evidence>
<dbReference type="InterPro" id="IPR056546">
    <property type="entry name" value="MreB_MamK-like"/>
</dbReference>
<dbReference type="SUPFAM" id="SSF53067">
    <property type="entry name" value="Actin-like ATPase domain"/>
    <property type="match status" value="2"/>
</dbReference>
<evidence type="ECO:0000256" key="4">
    <source>
        <dbReference type="ARBA" id="ARBA00022960"/>
    </source>
</evidence>
<accession>M4VR64</accession>
<dbReference type="PANTHER" id="PTHR42749:SF1">
    <property type="entry name" value="CELL SHAPE-DETERMINING PROTEIN MREB"/>
    <property type="match status" value="1"/>
</dbReference>
<evidence type="ECO:0000256" key="1">
    <source>
        <dbReference type="ARBA" id="ARBA00022490"/>
    </source>
</evidence>
<feature type="binding site" evidence="6">
    <location>
        <begin position="168"/>
        <end position="170"/>
    </location>
    <ligand>
        <name>ATP</name>
        <dbReference type="ChEBI" id="CHEBI:30616"/>
    </ligand>
</feature>
<dbReference type="Gene3D" id="3.30.420.40">
    <property type="match status" value="3"/>
</dbReference>
<dbReference type="Proteomes" id="UP000012040">
    <property type="component" value="Chromosome"/>
</dbReference>
<dbReference type="AlphaFoldDB" id="M4VR64"/>
<keyword evidence="8" id="KW-1185">Reference proteome</keyword>
<evidence type="ECO:0000256" key="5">
    <source>
        <dbReference type="ARBA" id="ARBA00023458"/>
    </source>
</evidence>
<dbReference type="HAMAP" id="MF_02207">
    <property type="entry name" value="MreB"/>
    <property type="match status" value="1"/>
</dbReference>
<dbReference type="Pfam" id="PF06723">
    <property type="entry name" value="MreB_Mbl"/>
    <property type="match status" value="1"/>
</dbReference>
<evidence type="ECO:0000256" key="2">
    <source>
        <dbReference type="ARBA" id="ARBA00022741"/>
    </source>
</evidence>
<sequence>MFNWLFGSSSGSADIYIDLGTANTLIAVKDKGIVLNEPSQVMVTENSLKRRKILGVGLEGVEISKNNPGHIITIKPIRDGVIADFDATRAMLKYFIGKVIKSHSLSRPSIVVSLPYGVTEVEKKSVIETCRSSGASKTYLIDEPMAAAIGAGLPIKEASGQMIIDIGGGTTEIAVIALADIVYCEALRLGGHKFDENIIRYIKETKNLVISETTAEFLKIELGTALPKKNITSCEIEGRDLDTGFTRKQVVTSEEVGQALSDSIQQIVHGILNALENTPPELVSDIIGNGITLAGGGALIKELPAKIEAEVRIPVRVVEYPLIAIAIGGEKVLSDPDLLDKIQLEV</sequence>
<dbReference type="RefSeq" id="WP_015470154.1">
    <property type="nucleotide sequence ID" value="NC_020813.1"/>
</dbReference>
<dbReference type="STRING" id="1184267.A11Q_1448"/>
<dbReference type="GO" id="GO:0005524">
    <property type="term" value="F:ATP binding"/>
    <property type="evidence" value="ECO:0007669"/>
    <property type="project" value="UniProtKB-KW"/>
</dbReference>
<dbReference type="eggNOG" id="COG1077">
    <property type="taxonomic scope" value="Bacteria"/>
</dbReference>
<reference evidence="7 8" key="1">
    <citation type="journal article" date="2013" name="ISME J.">
        <title>By their genes ye shall know them: genomic signatures of predatory bacteria.</title>
        <authorList>
            <person name="Pasternak Z."/>
            <person name="Pietrokovski S."/>
            <person name="Rotem O."/>
            <person name="Gophna U."/>
            <person name="Lurie-Weinberger M.N."/>
            <person name="Jurkevitch E."/>
        </authorList>
    </citation>
    <scope>NUCLEOTIDE SEQUENCE [LARGE SCALE GENOMIC DNA]</scope>
    <source>
        <strain evidence="7 8">JSS</strain>
    </source>
</reference>
<dbReference type="GO" id="GO:0008360">
    <property type="term" value="P:regulation of cell shape"/>
    <property type="evidence" value="ECO:0007669"/>
    <property type="project" value="UniProtKB-UniRule"/>
</dbReference>
<gene>
    <name evidence="6" type="primary">mreB</name>
    <name evidence="7" type="ORF">A11Q_1448</name>
</gene>
<evidence type="ECO:0000256" key="6">
    <source>
        <dbReference type="HAMAP-Rule" id="MF_02207"/>
    </source>
</evidence>
<evidence type="ECO:0000313" key="8">
    <source>
        <dbReference type="Proteomes" id="UP000012040"/>
    </source>
</evidence>
<organism evidence="7 8">
    <name type="scientific">Pseudobdellovibrio exovorus JSS</name>
    <dbReference type="NCBI Taxonomy" id="1184267"/>
    <lineage>
        <taxon>Bacteria</taxon>
        <taxon>Pseudomonadati</taxon>
        <taxon>Bdellovibrionota</taxon>
        <taxon>Bdellovibrionia</taxon>
        <taxon>Bdellovibrionales</taxon>
        <taxon>Pseudobdellovibrionaceae</taxon>
        <taxon>Pseudobdellovibrio</taxon>
    </lineage>
</organism>
<dbReference type="GO" id="GO:0005737">
    <property type="term" value="C:cytoplasm"/>
    <property type="evidence" value="ECO:0007669"/>
    <property type="project" value="UniProtKB-SubCell"/>
</dbReference>
<feature type="binding site" evidence="6">
    <location>
        <begin position="21"/>
        <end position="23"/>
    </location>
    <ligand>
        <name>ATP</name>
        <dbReference type="ChEBI" id="CHEBI:30616"/>
    </ligand>
</feature>
<keyword evidence="4 6" id="KW-0133">Cell shape</keyword>
<dbReference type="InterPro" id="IPR004753">
    <property type="entry name" value="MreB"/>
</dbReference>
<dbReference type="OrthoDB" id="5289140at2"/>
<name>M4VR64_9BACT</name>
<protein>
    <recommendedName>
        <fullName evidence="6">Cell shape-determining protein MreB</fullName>
    </recommendedName>
</protein>